<feature type="transmembrane region" description="Helical" evidence="1">
    <location>
        <begin position="49"/>
        <end position="68"/>
    </location>
</feature>
<dbReference type="SUPFAM" id="SSF49478">
    <property type="entry name" value="Cna protein B-type domain"/>
    <property type="match status" value="1"/>
</dbReference>
<reference evidence="2 3" key="1">
    <citation type="journal article" date="2016" name="Nat. Commun.">
        <title>Thousands of microbial genomes shed light on interconnected biogeochemical processes in an aquifer system.</title>
        <authorList>
            <person name="Anantharaman K."/>
            <person name="Brown C.T."/>
            <person name="Hug L.A."/>
            <person name="Sharon I."/>
            <person name="Castelle C.J."/>
            <person name="Probst A.J."/>
            <person name="Thomas B.C."/>
            <person name="Singh A."/>
            <person name="Wilkins M.J."/>
            <person name="Karaoz U."/>
            <person name="Brodie E.L."/>
            <person name="Williams K.H."/>
            <person name="Hubbard S.S."/>
            <person name="Banfield J.F."/>
        </authorList>
    </citation>
    <scope>NUCLEOTIDE SEQUENCE [LARGE SCALE GENOMIC DNA]</scope>
</reference>
<organism evidence="2 3">
    <name type="scientific">Candidatus Roizmanbacteria bacterium RIFCSPLOWO2_01_FULL_38_12</name>
    <dbReference type="NCBI Taxonomy" id="1802061"/>
    <lineage>
        <taxon>Bacteria</taxon>
        <taxon>Candidatus Roizmaniibacteriota</taxon>
    </lineage>
</organism>
<evidence type="ECO:0000313" key="2">
    <source>
        <dbReference type="EMBL" id="OGK47297.1"/>
    </source>
</evidence>
<dbReference type="STRING" id="1802061.A3A93_05930"/>
<proteinExistence type="predicted"/>
<evidence type="ECO:0000313" key="3">
    <source>
        <dbReference type="Proteomes" id="UP000177141"/>
    </source>
</evidence>
<dbReference type="Pfam" id="PF12666">
    <property type="entry name" value="PrgI"/>
    <property type="match status" value="1"/>
</dbReference>
<dbReference type="AlphaFoldDB" id="A0A1F7IVB9"/>
<accession>A0A1F7IVB9</accession>
<feature type="transmembrane region" description="Helical" evidence="1">
    <location>
        <begin position="26"/>
        <end position="43"/>
    </location>
</feature>
<sequence>MEQHPIPRQITTFEFKLIGFLTLRQFLYLAVFCSIGYIIYAVIPVPYLNIILGILVGAIGLLFAFLRFNERSLDIWIKNFIRRINSPTQYIYQKKNESIYFIKNLFFMNDPHIVLAHVESKEKLAEYLQKKQVAEKTTQQQDKQKMHIQDLLRQNLQVPSTAGATLRSHRGSTPFKSDGSIVHQPFVTGVVKNRKQIPIPGIIVTIKDESGRDQRLLKTNPYGVFATYSPLPDGEYLLEIGDPNGNYFFDTMKIHLGRDQNRPLVFYSKEIL</sequence>
<dbReference type="EMBL" id="MGAL01000034">
    <property type="protein sequence ID" value="OGK47297.1"/>
    <property type="molecule type" value="Genomic_DNA"/>
</dbReference>
<dbReference type="InterPro" id="IPR024414">
    <property type="entry name" value="Uncharacterised_PrgI"/>
</dbReference>
<keyword evidence="1" id="KW-1133">Transmembrane helix</keyword>
<keyword evidence="1" id="KW-0472">Membrane</keyword>
<evidence type="ECO:0008006" key="4">
    <source>
        <dbReference type="Google" id="ProtNLM"/>
    </source>
</evidence>
<protein>
    <recommendedName>
        <fullName evidence="4">PrgI family protein</fullName>
    </recommendedName>
</protein>
<gene>
    <name evidence="2" type="ORF">A3A93_05930</name>
</gene>
<dbReference type="Proteomes" id="UP000177141">
    <property type="component" value="Unassembled WGS sequence"/>
</dbReference>
<comment type="caution">
    <text evidence="2">The sequence shown here is derived from an EMBL/GenBank/DDBJ whole genome shotgun (WGS) entry which is preliminary data.</text>
</comment>
<evidence type="ECO:0000256" key="1">
    <source>
        <dbReference type="SAM" id="Phobius"/>
    </source>
</evidence>
<keyword evidence="1" id="KW-0812">Transmembrane</keyword>
<name>A0A1F7IVB9_9BACT</name>